<sequence length="391" mass="45667">MRQTQISNEDREKIHQLRELVKDNLMEYYDTDFNFLRWLQGHGEQPIEKIADKLNVHLKARSSLVKLEELPEHMKEYPVYQYWPFGLTDLSKTIDNCLINVESVGLTDFWAVMQSYSLTEILKSRISYLEELFKRVMELEKQTKRQAWVIFILDLSHLKYNKHLYHLIVGPLKSLSEFMADHYVELVKYFVIVNAPAIFSALWYTASPILPERTKEKIRILGSNWRKEILKYAVPESLPSSWNLEHENFYRFCLPTPLKLTENDYYNKKAGAPDGSKTLSVNAGKFSFLTAKLNSGDTLHWWLMADGSFGFGIFKTDDENNEDITTMKWAYPHLGEMPGPLWVPIDEQLTIKEAGIYKIYFSNLKAWWHTLTVTYRISITPADDANATTLL</sequence>
<name>A0A0N5AVW2_9BILA</name>
<dbReference type="STRING" id="451379.A0A0N5AVW2"/>
<dbReference type="InterPro" id="IPR001251">
    <property type="entry name" value="CRAL-TRIO_dom"/>
</dbReference>
<dbReference type="CDD" id="cd00170">
    <property type="entry name" value="SEC14"/>
    <property type="match status" value="1"/>
</dbReference>
<dbReference type="Proteomes" id="UP000046393">
    <property type="component" value="Unplaced"/>
</dbReference>
<dbReference type="InterPro" id="IPR053302">
    <property type="entry name" value="CRAL-TRIO_domain"/>
</dbReference>
<reference evidence="3" key="1">
    <citation type="submission" date="2017-02" db="UniProtKB">
        <authorList>
            <consortium name="WormBaseParasite"/>
        </authorList>
    </citation>
    <scope>IDENTIFICATION</scope>
</reference>
<organism evidence="2 3">
    <name type="scientific">Syphacia muris</name>
    <dbReference type="NCBI Taxonomy" id="451379"/>
    <lineage>
        <taxon>Eukaryota</taxon>
        <taxon>Metazoa</taxon>
        <taxon>Ecdysozoa</taxon>
        <taxon>Nematoda</taxon>
        <taxon>Chromadorea</taxon>
        <taxon>Rhabditida</taxon>
        <taxon>Spirurina</taxon>
        <taxon>Oxyuridomorpha</taxon>
        <taxon>Oxyuroidea</taxon>
        <taxon>Oxyuridae</taxon>
        <taxon>Syphacia</taxon>
    </lineage>
</organism>
<dbReference type="SUPFAM" id="SSF52087">
    <property type="entry name" value="CRAL/TRIO domain"/>
    <property type="match status" value="1"/>
</dbReference>
<dbReference type="SMART" id="SM00516">
    <property type="entry name" value="SEC14"/>
    <property type="match status" value="1"/>
</dbReference>
<dbReference type="Gene3D" id="2.60.120.680">
    <property type="entry name" value="GOLD domain"/>
    <property type="match status" value="1"/>
</dbReference>
<dbReference type="AlphaFoldDB" id="A0A0N5AVW2"/>
<dbReference type="InterPro" id="IPR036865">
    <property type="entry name" value="CRAL-TRIO_dom_sf"/>
</dbReference>
<dbReference type="PANTHER" id="PTHR47159">
    <property type="entry name" value="PROTEIN CBG07705-RELATED"/>
    <property type="match status" value="1"/>
</dbReference>
<feature type="domain" description="CRAL-TRIO" evidence="1">
    <location>
        <begin position="75"/>
        <end position="250"/>
    </location>
</feature>
<accession>A0A0N5AVW2</accession>
<evidence type="ECO:0000313" key="2">
    <source>
        <dbReference type="Proteomes" id="UP000046393"/>
    </source>
</evidence>
<dbReference type="InterPro" id="IPR036598">
    <property type="entry name" value="GOLD_dom_sf"/>
</dbReference>
<dbReference type="SUPFAM" id="SSF101576">
    <property type="entry name" value="Supernatant protein factor (SPF), C-terminal domain"/>
    <property type="match status" value="1"/>
</dbReference>
<dbReference type="WBParaSite" id="SMUV_0000904001-mRNA-1">
    <property type="protein sequence ID" value="SMUV_0000904001-mRNA-1"/>
    <property type="gene ID" value="SMUV_0000904001"/>
</dbReference>
<dbReference type="PANTHER" id="PTHR47159:SF5">
    <property type="entry name" value="CRAL-TRIO DOMAIN-CONTAINING PROTEIN"/>
    <property type="match status" value="1"/>
</dbReference>
<evidence type="ECO:0000313" key="3">
    <source>
        <dbReference type="WBParaSite" id="SMUV_0000904001-mRNA-1"/>
    </source>
</evidence>
<protein>
    <submittedName>
        <fullName evidence="3">CRAL-TRIO domain-containing protein</fullName>
    </submittedName>
</protein>
<dbReference type="Pfam" id="PF00650">
    <property type="entry name" value="CRAL_TRIO"/>
    <property type="match status" value="1"/>
</dbReference>
<proteinExistence type="predicted"/>
<dbReference type="Pfam" id="PF25883">
    <property type="entry name" value="F28H7_8_C"/>
    <property type="match status" value="1"/>
</dbReference>
<dbReference type="PROSITE" id="PS50191">
    <property type="entry name" value="CRAL_TRIO"/>
    <property type="match status" value="1"/>
</dbReference>
<evidence type="ECO:0000259" key="1">
    <source>
        <dbReference type="PROSITE" id="PS50191"/>
    </source>
</evidence>
<dbReference type="InterPro" id="IPR058960">
    <property type="entry name" value="Ctg-1-like_C"/>
</dbReference>
<dbReference type="Gene3D" id="3.40.525.10">
    <property type="entry name" value="CRAL-TRIO lipid binding domain"/>
    <property type="match status" value="1"/>
</dbReference>
<keyword evidence="2" id="KW-1185">Reference proteome</keyword>